<gene>
    <name evidence="1" type="ORF">L6452_04046</name>
</gene>
<comment type="caution">
    <text evidence="1">The sequence shown here is derived from an EMBL/GenBank/DDBJ whole genome shotgun (WGS) entry which is preliminary data.</text>
</comment>
<evidence type="ECO:0000313" key="2">
    <source>
        <dbReference type="Proteomes" id="UP001055879"/>
    </source>
</evidence>
<dbReference type="Proteomes" id="UP001055879">
    <property type="component" value="Linkage Group LG01"/>
</dbReference>
<dbReference type="EMBL" id="CM042047">
    <property type="protein sequence ID" value="KAI3772852.1"/>
    <property type="molecule type" value="Genomic_DNA"/>
</dbReference>
<reference evidence="2" key="1">
    <citation type="journal article" date="2022" name="Mol. Ecol. Resour.">
        <title>The genomes of chicory, endive, great burdock and yacon provide insights into Asteraceae palaeo-polyploidization history and plant inulin production.</title>
        <authorList>
            <person name="Fan W."/>
            <person name="Wang S."/>
            <person name="Wang H."/>
            <person name="Wang A."/>
            <person name="Jiang F."/>
            <person name="Liu H."/>
            <person name="Zhao H."/>
            <person name="Xu D."/>
            <person name="Zhang Y."/>
        </authorList>
    </citation>
    <scope>NUCLEOTIDE SEQUENCE [LARGE SCALE GENOMIC DNA]</scope>
    <source>
        <strain evidence="2">cv. Niubang</strain>
    </source>
</reference>
<reference evidence="1 2" key="2">
    <citation type="journal article" date="2022" name="Mol. Ecol. Resour.">
        <title>The genomes of chicory, endive, great burdock and yacon provide insights into Asteraceae paleo-polyploidization history and plant inulin production.</title>
        <authorList>
            <person name="Fan W."/>
            <person name="Wang S."/>
            <person name="Wang H."/>
            <person name="Wang A."/>
            <person name="Jiang F."/>
            <person name="Liu H."/>
            <person name="Zhao H."/>
            <person name="Xu D."/>
            <person name="Zhang Y."/>
        </authorList>
    </citation>
    <scope>NUCLEOTIDE SEQUENCE [LARGE SCALE GENOMIC DNA]</scope>
    <source>
        <strain evidence="2">cv. Niubang</strain>
    </source>
</reference>
<proteinExistence type="predicted"/>
<keyword evidence="2" id="KW-1185">Reference proteome</keyword>
<organism evidence="1 2">
    <name type="scientific">Arctium lappa</name>
    <name type="common">Greater burdock</name>
    <name type="synonym">Lappa major</name>
    <dbReference type="NCBI Taxonomy" id="4217"/>
    <lineage>
        <taxon>Eukaryota</taxon>
        <taxon>Viridiplantae</taxon>
        <taxon>Streptophyta</taxon>
        <taxon>Embryophyta</taxon>
        <taxon>Tracheophyta</taxon>
        <taxon>Spermatophyta</taxon>
        <taxon>Magnoliopsida</taxon>
        <taxon>eudicotyledons</taxon>
        <taxon>Gunneridae</taxon>
        <taxon>Pentapetalae</taxon>
        <taxon>asterids</taxon>
        <taxon>campanulids</taxon>
        <taxon>Asterales</taxon>
        <taxon>Asteraceae</taxon>
        <taxon>Carduoideae</taxon>
        <taxon>Cardueae</taxon>
        <taxon>Arctiinae</taxon>
        <taxon>Arctium</taxon>
    </lineage>
</organism>
<sequence>MKDLTMEDRERHTAEVKGKEAAETKQKDKPLRAYNRKKKRNTDDKDFKSVPIINIGSSSRSTRSTTHAHLQKTNEMNESTAEKVGTDLKDKGSASNTTIKTEAALYGSHYQLQGRSRSKKTSHYNVEYGTPEKKRNDRT</sequence>
<evidence type="ECO:0000313" key="1">
    <source>
        <dbReference type="EMBL" id="KAI3772852.1"/>
    </source>
</evidence>
<accession>A0ACB9FP27</accession>
<name>A0ACB9FP27_ARCLA</name>
<protein>
    <submittedName>
        <fullName evidence="1">Uncharacterized protein</fullName>
    </submittedName>
</protein>